<dbReference type="InterPro" id="IPR013108">
    <property type="entry name" value="Amidohydro_3"/>
</dbReference>
<dbReference type="EMBL" id="UINC01001087">
    <property type="protein sequence ID" value="SUZ70309.1"/>
    <property type="molecule type" value="Genomic_DNA"/>
</dbReference>
<dbReference type="Gene3D" id="2.30.40.10">
    <property type="entry name" value="Urease, subunit C, domain 1"/>
    <property type="match status" value="1"/>
</dbReference>
<dbReference type="InterPro" id="IPR011059">
    <property type="entry name" value="Metal-dep_hydrolase_composite"/>
</dbReference>
<dbReference type="GO" id="GO:0005829">
    <property type="term" value="C:cytosol"/>
    <property type="evidence" value="ECO:0007669"/>
    <property type="project" value="TreeGrafter"/>
</dbReference>
<dbReference type="AlphaFoldDB" id="A0A381PWK6"/>
<dbReference type="SUPFAM" id="SSF51556">
    <property type="entry name" value="Metallo-dependent hydrolases"/>
    <property type="match status" value="1"/>
</dbReference>
<sequence>MYDLIIKNGTVYDGTGKKPFFADVAIKGNKIVAIGELEESSKEVIDAKGKIVTPGFVDIHTHYDGQVTWDPYLRPSTYHGVTTVVMGNCGVGFSPCKPEERDWLISLMEGVEDIPGTALHEGINWQWESFPEYLDTLEGKPLAIDVGTQIPHGAVRAYVMGQRGIDREEASQEEIEQMSQIVKEAIEAGAFGFSTSRTEKHKDSSGALTPSITAHKNELVSIAKSLGEIKSGVLQGISDFYDFETEFNIFKEMSESSGRPISITVEQMDQRPDWWHQLLDGIEEAQGEGINMYGQVPPRATGINMGLTATLNPFTFYPSFYELSKQSLEEKVATMKDPAFKEKLLSEDPVSIGNPLVDEITQSFNKMFRLGEPANYEPEPDASFEAIAKKQNISPQEVAYDCMLEKEGRALIYHPLFNYLPGNLDYVERMLNHPYSISGLGDAGAHCGAISDASFPTTLIQHWGRDRKRGKKIPLEKLISMQTLETSRLLGITDRGVLKEGYKADINVIDFENLTLHEPEVLNDLPAGGRRLVQRASGYEYTIVSGQIAFKDGESTGALNGKLIRNQVA</sequence>
<accession>A0A381PWK6</accession>
<evidence type="ECO:0000259" key="1">
    <source>
        <dbReference type="Pfam" id="PF07969"/>
    </source>
</evidence>
<dbReference type="PANTHER" id="PTHR11647">
    <property type="entry name" value="HYDRANTOINASE/DIHYDROPYRIMIDINASE FAMILY MEMBER"/>
    <property type="match status" value="1"/>
</dbReference>
<dbReference type="InterPro" id="IPR032466">
    <property type="entry name" value="Metal_Hydrolase"/>
</dbReference>
<dbReference type="InterPro" id="IPR050378">
    <property type="entry name" value="Metallo-dep_Hydrolases_sf"/>
</dbReference>
<dbReference type="GO" id="GO:0016812">
    <property type="term" value="F:hydrolase activity, acting on carbon-nitrogen (but not peptide) bonds, in cyclic amides"/>
    <property type="evidence" value="ECO:0007669"/>
    <property type="project" value="TreeGrafter"/>
</dbReference>
<feature type="domain" description="Amidohydrolase 3" evidence="1">
    <location>
        <begin position="43"/>
        <end position="549"/>
    </location>
</feature>
<proteinExistence type="predicted"/>
<evidence type="ECO:0000313" key="2">
    <source>
        <dbReference type="EMBL" id="SUZ70309.1"/>
    </source>
</evidence>
<name>A0A381PWK6_9ZZZZ</name>
<dbReference type="CDD" id="cd01297">
    <property type="entry name" value="D-aminoacylase"/>
    <property type="match status" value="1"/>
</dbReference>
<protein>
    <recommendedName>
        <fullName evidence="1">Amidohydrolase 3 domain-containing protein</fullName>
    </recommendedName>
</protein>
<dbReference type="SUPFAM" id="SSF51338">
    <property type="entry name" value="Composite domain of metallo-dependent hydrolases"/>
    <property type="match status" value="1"/>
</dbReference>
<dbReference type="Gene3D" id="3.20.20.140">
    <property type="entry name" value="Metal-dependent hydrolases"/>
    <property type="match status" value="1"/>
</dbReference>
<organism evidence="2">
    <name type="scientific">marine metagenome</name>
    <dbReference type="NCBI Taxonomy" id="408172"/>
    <lineage>
        <taxon>unclassified sequences</taxon>
        <taxon>metagenomes</taxon>
        <taxon>ecological metagenomes</taxon>
    </lineage>
</organism>
<dbReference type="PANTHER" id="PTHR11647:SF1">
    <property type="entry name" value="COLLAPSIN RESPONSE MEDIATOR PROTEIN"/>
    <property type="match status" value="1"/>
</dbReference>
<reference evidence="2" key="1">
    <citation type="submission" date="2018-05" db="EMBL/GenBank/DDBJ databases">
        <authorList>
            <person name="Lanie J.A."/>
            <person name="Ng W.-L."/>
            <person name="Kazmierczak K.M."/>
            <person name="Andrzejewski T.M."/>
            <person name="Davidsen T.M."/>
            <person name="Wayne K.J."/>
            <person name="Tettelin H."/>
            <person name="Glass J.I."/>
            <person name="Rusch D."/>
            <person name="Podicherti R."/>
            <person name="Tsui H.-C.T."/>
            <person name="Winkler M.E."/>
        </authorList>
    </citation>
    <scope>NUCLEOTIDE SEQUENCE</scope>
</reference>
<gene>
    <name evidence="2" type="ORF">METZ01_LOCUS23163</name>
</gene>
<dbReference type="Pfam" id="PF07969">
    <property type="entry name" value="Amidohydro_3"/>
    <property type="match status" value="1"/>
</dbReference>